<name>A0A6D2JIC6_9BRAS</name>
<gene>
    <name evidence="2" type="ORF">MERR_LOCUS23852</name>
</gene>
<dbReference type="EMBL" id="CACVBM020001163">
    <property type="protein sequence ID" value="CAA7036617.1"/>
    <property type="molecule type" value="Genomic_DNA"/>
</dbReference>
<feature type="region of interest" description="Disordered" evidence="1">
    <location>
        <begin position="27"/>
        <end position="71"/>
    </location>
</feature>
<evidence type="ECO:0000313" key="3">
    <source>
        <dbReference type="Proteomes" id="UP000467841"/>
    </source>
</evidence>
<dbReference type="AlphaFoldDB" id="A0A6D2JIC6"/>
<comment type="caution">
    <text evidence="2">The sequence shown here is derived from an EMBL/GenBank/DDBJ whole genome shotgun (WGS) entry which is preliminary data.</text>
</comment>
<dbReference type="Proteomes" id="UP000467841">
    <property type="component" value="Unassembled WGS sequence"/>
</dbReference>
<reference evidence="2" key="1">
    <citation type="submission" date="2020-01" db="EMBL/GenBank/DDBJ databases">
        <authorList>
            <person name="Mishra B."/>
        </authorList>
    </citation>
    <scope>NUCLEOTIDE SEQUENCE [LARGE SCALE GENOMIC DNA]</scope>
</reference>
<protein>
    <submittedName>
        <fullName evidence="2">Uncharacterized protein</fullName>
    </submittedName>
</protein>
<evidence type="ECO:0000313" key="2">
    <source>
        <dbReference type="EMBL" id="CAA7036617.1"/>
    </source>
</evidence>
<keyword evidence="3" id="KW-1185">Reference proteome</keyword>
<evidence type="ECO:0000256" key="1">
    <source>
        <dbReference type="SAM" id="MobiDB-lite"/>
    </source>
</evidence>
<organism evidence="2 3">
    <name type="scientific">Microthlaspi erraticum</name>
    <dbReference type="NCBI Taxonomy" id="1685480"/>
    <lineage>
        <taxon>Eukaryota</taxon>
        <taxon>Viridiplantae</taxon>
        <taxon>Streptophyta</taxon>
        <taxon>Embryophyta</taxon>
        <taxon>Tracheophyta</taxon>
        <taxon>Spermatophyta</taxon>
        <taxon>Magnoliopsida</taxon>
        <taxon>eudicotyledons</taxon>
        <taxon>Gunneridae</taxon>
        <taxon>Pentapetalae</taxon>
        <taxon>rosids</taxon>
        <taxon>malvids</taxon>
        <taxon>Brassicales</taxon>
        <taxon>Brassicaceae</taxon>
        <taxon>Coluteocarpeae</taxon>
        <taxon>Microthlaspi</taxon>
    </lineage>
</organism>
<proteinExistence type="predicted"/>
<accession>A0A6D2JIC6</accession>
<sequence length="131" mass="14476">MHRHHHRHQNFLAPEKSHCPTTVARRICPHPMDKTQNLRPKNKGSGGISGSQKYSPARHKSGNEYGSGNKLSSDSSLIDDFLSGDSSISSVSSSVLYSVSGSLALNRRTEVGEWGLWRESFPESQLETVSR</sequence>